<protein>
    <submittedName>
        <fullName evidence="5">Uncharacterized protein</fullName>
    </submittedName>
</protein>
<dbReference type="GO" id="GO:0032040">
    <property type="term" value="C:small-subunit processome"/>
    <property type="evidence" value="ECO:0007669"/>
    <property type="project" value="TreeGrafter"/>
</dbReference>
<dbReference type="EMBL" id="QEAQ01000014">
    <property type="protein sequence ID" value="TPX60594.1"/>
    <property type="molecule type" value="Genomic_DNA"/>
</dbReference>
<comment type="caution">
    <text evidence="5">The sequence shown here is derived from an EMBL/GenBank/DDBJ whole genome shotgun (WGS) entry which is preliminary data.</text>
</comment>
<feature type="compositionally biased region" description="Basic and acidic residues" evidence="1">
    <location>
        <begin position="2703"/>
        <end position="2717"/>
    </location>
</feature>
<dbReference type="InterPro" id="IPR011430">
    <property type="entry name" value="UTP20_N"/>
</dbReference>
<feature type="compositionally biased region" description="Acidic residues" evidence="1">
    <location>
        <begin position="2545"/>
        <end position="2560"/>
    </location>
</feature>
<dbReference type="InterPro" id="IPR046523">
    <property type="entry name" value="UTP20_dom"/>
</dbReference>
<feature type="compositionally biased region" description="Basic and acidic residues" evidence="1">
    <location>
        <begin position="783"/>
        <end position="792"/>
    </location>
</feature>
<dbReference type="InterPro" id="IPR052575">
    <property type="entry name" value="SSU_processome_comp_20"/>
</dbReference>
<dbReference type="InterPro" id="IPR057525">
    <property type="entry name" value="UTP20_C"/>
</dbReference>
<organism evidence="5 6">
    <name type="scientific">Powellomyces hirtus</name>
    <dbReference type="NCBI Taxonomy" id="109895"/>
    <lineage>
        <taxon>Eukaryota</taxon>
        <taxon>Fungi</taxon>
        <taxon>Fungi incertae sedis</taxon>
        <taxon>Chytridiomycota</taxon>
        <taxon>Chytridiomycota incertae sedis</taxon>
        <taxon>Chytridiomycetes</taxon>
        <taxon>Spizellomycetales</taxon>
        <taxon>Powellomycetaceae</taxon>
        <taxon>Powellomyces</taxon>
    </lineage>
</organism>
<evidence type="ECO:0000313" key="5">
    <source>
        <dbReference type="EMBL" id="TPX60594.1"/>
    </source>
</evidence>
<dbReference type="GO" id="GO:0030686">
    <property type="term" value="C:90S preribosome"/>
    <property type="evidence" value="ECO:0007669"/>
    <property type="project" value="TreeGrafter"/>
</dbReference>
<feature type="domain" description="U3 small nucleolar RNA-associated protein 20 N-terminal" evidence="2">
    <location>
        <begin position="930"/>
        <end position="1542"/>
    </location>
</feature>
<reference evidence="5 6" key="1">
    <citation type="journal article" date="2019" name="Sci. Rep.">
        <title>Comparative genomics of chytrid fungi reveal insights into the obligate biotrophic and pathogenic lifestyle of Synchytrium endobioticum.</title>
        <authorList>
            <person name="van de Vossenberg B.T.L.H."/>
            <person name="Warris S."/>
            <person name="Nguyen H.D.T."/>
            <person name="van Gent-Pelzer M.P.E."/>
            <person name="Joly D.L."/>
            <person name="van de Geest H.C."/>
            <person name="Bonants P.J.M."/>
            <person name="Smith D.S."/>
            <person name="Levesque C.A."/>
            <person name="van der Lee T.A.J."/>
        </authorList>
    </citation>
    <scope>NUCLEOTIDE SEQUENCE [LARGE SCALE GENOMIC DNA]</scope>
    <source>
        <strain evidence="5 6">CBS 809.83</strain>
    </source>
</reference>
<feature type="region of interest" description="Disordered" evidence="1">
    <location>
        <begin position="2697"/>
        <end position="2717"/>
    </location>
</feature>
<dbReference type="SUPFAM" id="SSF48371">
    <property type="entry name" value="ARM repeat"/>
    <property type="match status" value="3"/>
</dbReference>
<proteinExistence type="predicted"/>
<feature type="region of interest" description="Disordered" evidence="1">
    <location>
        <begin position="2538"/>
        <end position="2567"/>
    </location>
</feature>
<evidence type="ECO:0000313" key="6">
    <source>
        <dbReference type="Proteomes" id="UP000318582"/>
    </source>
</evidence>
<evidence type="ECO:0000259" key="3">
    <source>
        <dbReference type="Pfam" id="PF20416"/>
    </source>
</evidence>
<dbReference type="PANTHER" id="PTHR17695:SF11">
    <property type="entry name" value="SMALL SUBUNIT PROCESSOME COMPONENT 20 HOMOLOG"/>
    <property type="match status" value="1"/>
</dbReference>
<evidence type="ECO:0000259" key="2">
    <source>
        <dbReference type="Pfam" id="PF07539"/>
    </source>
</evidence>
<dbReference type="Pfam" id="PF23099">
    <property type="entry name" value="UTP20_C"/>
    <property type="match status" value="1"/>
</dbReference>
<gene>
    <name evidence="5" type="ORF">PhCBS80983_g01757</name>
</gene>
<dbReference type="InterPro" id="IPR011989">
    <property type="entry name" value="ARM-like"/>
</dbReference>
<feature type="domain" description="U3 small nucleolar RNA-associated protein 20 C-terminal" evidence="4">
    <location>
        <begin position="2408"/>
        <end position="2717"/>
    </location>
</feature>
<dbReference type="Pfam" id="PF07539">
    <property type="entry name" value="UTP20_N"/>
    <property type="match status" value="1"/>
</dbReference>
<dbReference type="Gene3D" id="1.25.10.10">
    <property type="entry name" value="Leucine-rich Repeat Variant"/>
    <property type="match status" value="2"/>
</dbReference>
<dbReference type="STRING" id="109895.A0A507E9V3"/>
<accession>A0A507E9V3</accession>
<dbReference type="InterPro" id="IPR016024">
    <property type="entry name" value="ARM-type_fold"/>
</dbReference>
<name>A0A507E9V3_9FUNG</name>
<keyword evidence="6" id="KW-1185">Reference proteome</keyword>
<sequence length="2734" mass="307303">MEDTTVKGLNTTEGSNRFRFQPFRERVKSVKIDITHRIVRQHEQTEGEDGSFFIEGLDRWQELNCTGHFTLFLRDVRPFASSLVQILYHKDVIVETILKHLLVPSSLALEPLLDLITALARDLQDECYCYFPRMFTATVKLLDTPDLKLAEHVFNTLAYLFKYLAKELLVDIIPTFELLSPLLSNSKPFIRRFAAEAFGSLLRKLPANTTESVYIRIVEYVRTSTGDAAIEGVSILFLESLKQVQGTIHSRAPTVLRKLLTVSLDKHHAGRDNAARMMGQFFNMLAANASAESLQPLWEIVMSELDMEIRRMDAHPDSNAVWHTERLLSLAQTWMEFRHGEKVHDRTLIYSSVDALLPVLFPLLEQSVSLQMAFAEFLAQLFLISTSGDVFTRGKTIMDKLFASTNAVFVLSFVELLRAETWQYFPQMVIPGLLGYMQRMWTAYEKQFVLFMASLFEQNIEQFMHYIPHSAKTNDNLLRFPTRTAGQEVDVVQRLVEKIQSDHDWEQLASDFLAGNETASDIGTTAAICSCIPYLAFPHDQLLAALKSILRSLCTSLESREELGTSEEVAAVILSLAGFILSTLTKCATRANCATKLDDTSELVLRVLIPNAECDVVALRGIADYMELLHATNPKQATLSVKNLDTAISPLLKNVGSVISEVRKHTLRILSCFQQHNLRPLQTSIFEGPCYVFQLCLDMECTPDTVATAREKPLLLRRLDALVESKTMPDVYAEVPARYVLALFSIQFTPLWAEATKSLHLFGEKAMGAFWPVFRESLIGSSKESEPVPDKRASKHVKSLDTVLQEEEDAQKDRMDTNMGTASDAKHSMFADVQDSLVAHLRRLITFEVSSFDMQKYHSLLVRLLSGLPQIIANQSADIVPLFLQLFNNEATHEDMLMTTNEAASTAKDAMQDDDKPTIIASIEIREGARPKVVEFLAAFAKLRRPQTIFRADVVYNICLQLLCKGDDKLQQLALDCIMAWKLPGMDYIGEALKRLSVDDTFRDALATLDMQDIYANIQTEYRAPLMDVLVRILYGKLISRRGRTSASGLSARRAAIFAFFTGVDSSVLTLMINLTIQPFTVILEQADPDMTGEFQVNLALPASALGTLKRQIGFLHVVQDSIKQLRSLLIPYMPQLLKVLLYVLHNADNQPTPAEESDKDNYAEKQMKEVRQLGIRRLKELFEADLEFDFSPYVGAIFQAFVNKRIPSFREENTQAPSALLELFLAWAKQRKYAPYLVQHSTDLVPNVISVLSATKVRPAVTSAVLTLVESILELGDDPQDDLVQTVLRPHVQVLLTNLNAVLSTTFAERGAVVLLGNTIPARVIRILARLSIYVTDGESATQLLDMMLPYTKRPATAVPETTKLEIIQILTNFLPILPALRGCSPVNTPYFSLASHLFGVLETREARAALIGVFARFATLDETLAVVSDLVQEINSYSTARMDEPDFNRRFAAFARINQELYKTLTPSQWLPILHNLLFFVQEKDEFSIRTSASFGVSQFITRVAALPAPTDDSMDETPTADYINLVTHVILPAIKRGVKLNTAVVRSEFVNLLGQLVVSFPAMPSVSDMTGLLANGDEEASFFSNIYHLQLHRRVRALRRLAEECHAKTLAPANVANIFVPIVAHFIFESDRVTDHNLINDAVNTIAACASALQWGQYWALFKRFLNAMAHRPELEKVLNRVIISLLDGFHFPMSEGDVVATISEQPSAPVATDSMVVEDGTAEDGATAGAEVDASLPMLEEDAEDVEEAADAVEERPVDQKPVGTKVHAVVINKLLPTLQKYVEKQDDNTIPMRVPLALAIAKLLQKLPASSMHVPLAKLITTMCNFLRSRGQDARDCTRDTLVKIAVLLGPSFFPFILKELEGALTRGYQLHVLGFTVHSIMMNLVPSLQPGDLDPCVDEVVRVCVADIFGEAGAEREVMELRGKMREIKTTKSFDSLELVSKAISFGLTGRMLLPLKELMLETSSVQVTRKIEEIFRRLALGLNNNASMEDKELMIFVHELVTENLPLSQAAAPEKKQKSMAEKNFTVHLKRNATLEPIRYFQANAYMFIDFGLSLLVTALRSEKVCIRNPDHLAMLDPLVEVLGRALYSKHNSVSTQALRVLCIIATAPLPRLKPTMPVIVRRLFEILGKSFTTNAELTKQTFRLLTIVIRDCKYVSISEPQLVLVLNVIRPDLETQEADRQGTAFSLIRAILTRKIVVKEMYELMDVVAKILVTSQSAQVRELCRQAYMQFLLDYPQGPSRLKKQMTYFIKNLSYDHESGRDSVLQMLHSIIIKFSDAALFEYSDLLFLSLVMSLVNDDVAKCRELAGRIIRTLVPRLDAARFAKILELVETWFRQQDQPQLQRTAAQVSGLILEAAGDREQKWIPTFLKLIDDTLVRDVARLQSDDPQSDDEANAWETCYYSLNTFSKVVVEFPILKYQASAEPIWTHVRSLLLHPHQWIRIVCNKLLGLFFQSVDAKTRVVVASKSTSPHPLLASTEALKEFGTAFSSQLDSHLLTPELATQILKNMVFLGKCMFELDVAVSEPSSSTSAMVVDGEAEQNEAEEDEEDAAGPETATDQKTSQLLLALCRRLAFLCRADVANKRGLLRQSTFHWFAAMTNYIPATHINRYLFHMISTLYRTAKDETAKGEEADKLRLAAQEVLDHIRKQVGTTEYLEVYHKVETRILEVRRERKAQRSIQAVVDPEARARRRVQKNDMKRGSRKRKAEEFAAKKIKTGISKKGRH</sequence>
<feature type="region of interest" description="Disordered" evidence="1">
    <location>
        <begin position="782"/>
        <end position="813"/>
    </location>
</feature>
<evidence type="ECO:0000256" key="1">
    <source>
        <dbReference type="SAM" id="MobiDB-lite"/>
    </source>
</evidence>
<dbReference type="PANTHER" id="PTHR17695">
    <property type="entry name" value="SMALL SUBUNIT PROCESSOME COMPONENT 20 HOMOLOG"/>
    <property type="match status" value="1"/>
</dbReference>
<evidence type="ECO:0000259" key="4">
    <source>
        <dbReference type="Pfam" id="PF23099"/>
    </source>
</evidence>
<dbReference type="Pfam" id="PF20416">
    <property type="entry name" value="UTP20"/>
    <property type="match status" value="1"/>
</dbReference>
<dbReference type="Proteomes" id="UP000318582">
    <property type="component" value="Unassembled WGS sequence"/>
</dbReference>
<feature type="domain" description="U3 small nucleolar RNA-associated protein 20" evidence="3">
    <location>
        <begin position="1790"/>
        <end position="2008"/>
    </location>
</feature>